<dbReference type="GO" id="GO:0016810">
    <property type="term" value="F:hydrolase activity, acting on carbon-nitrogen (but not peptide) bonds"/>
    <property type="evidence" value="ECO:0007669"/>
    <property type="project" value="InterPro"/>
</dbReference>
<proteinExistence type="inferred from homology"/>
<evidence type="ECO:0000256" key="1">
    <source>
        <dbReference type="ARBA" id="ARBA00006745"/>
    </source>
</evidence>
<dbReference type="Proteomes" id="UP000053690">
    <property type="component" value="Unassembled WGS sequence"/>
</dbReference>
<dbReference type="InterPro" id="IPR011059">
    <property type="entry name" value="Metal-dep_hydrolase_composite"/>
</dbReference>
<dbReference type="AlphaFoldDB" id="A0A0X3U062"/>
<keyword evidence="5" id="KW-1185">Reference proteome</keyword>
<dbReference type="PANTHER" id="PTHR43794">
    <property type="entry name" value="AMINOHYDROLASE SSNA-RELATED"/>
    <property type="match status" value="1"/>
</dbReference>
<evidence type="ECO:0000313" key="4">
    <source>
        <dbReference type="EMBL" id="KUJ81338.1"/>
    </source>
</evidence>
<dbReference type="InterPro" id="IPR032466">
    <property type="entry name" value="Metal_Hydrolase"/>
</dbReference>
<dbReference type="EMBL" id="LQBP01000002">
    <property type="protein sequence ID" value="KUJ81338.1"/>
    <property type="molecule type" value="Genomic_DNA"/>
</dbReference>
<sequence>MPADSRAIFAAKWVIVDAFHSHKNHAIYVSQGKICDLAPFPELRSRYPEATLHKDESTVIAPGFVNAHHHCFGVNLVNQGIFDDVLEPWILSAAGAADISSRTATEYASLRLLKSGVTAVVDCCTAAETVALSESKIREKIQVFSSLGLACAVAPGERWQNRLVHPDGQDQAFLASLPESLRGTLQRKHISRKRLEPENYVNLISRLHEEYRGTDTVDIWFGPTAPHWTGRRLLRDIGRTVREKGVRVQTHAEESLLQHRTIGGADFPTSISELAQSGLLSENLSLAHMVWADDKDLNRVADMGAHIVCNPSSNLRLRCGIARAPRMKSLGINLALGMDGTSLANDDDMFAEMRLARNLYWSDDPTQPDLSAQDVFDMATMGGARLMGMDQHIGSLSIGKRADFQIVNLNRLKGPWLAEHVDPVELLVSSAKSTDIQKVYTGGSLAVVDGETCGRDEHDVLQNVAEEMQRATDQKLSTKDYATLRSCLMRWYENWLADNVRPA</sequence>
<gene>
    <name evidence="4" type="ORF">AVO44_05670</name>
</gene>
<reference evidence="5" key="1">
    <citation type="submission" date="2015-12" db="EMBL/GenBank/DDBJ databases">
        <authorList>
            <person name="Zhang G."/>
            <person name="Stingl U."/>
        </authorList>
    </citation>
    <scope>NUCLEOTIDE SEQUENCE [LARGE SCALE GENOMIC DNA]</scope>
    <source>
        <strain evidence="5">ZGT108</strain>
    </source>
</reference>
<dbReference type="RefSeq" id="WP_068333798.1">
    <property type="nucleotide sequence ID" value="NZ_LQBP01000002.1"/>
</dbReference>
<comment type="similarity">
    <text evidence="1">Belongs to the metallo-dependent hydrolases superfamily. ATZ/TRZ family.</text>
</comment>
<feature type="domain" description="Amidohydrolase-related" evidence="3">
    <location>
        <begin position="60"/>
        <end position="444"/>
    </location>
</feature>
<evidence type="ECO:0000256" key="2">
    <source>
        <dbReference type="ARBA" id="ARBA00022801"/>
    </source>
</evidence>
<evidence type="ECO:0000259" key="3">
    <source>
        <dbReference type="Pfam" id="PF01979"/>
    </source>
</evidence>
<protein>
    <recommendedName>
        <fullName evidence="3">Amidohydrolase-related domain-containing protein</fullName>
    </recommendedName>
</protein>
<dbReference type="SUPFAM" id="SSF51556">
    <property type="entry name" value="Metallo-dependent hydrolases"/>
    <property type="match status" value="1"/>
</dbReference>
<dbReference type="Gene3D" id="2.30.40.10">
    <property type="entry name" value="Urease, subunit C, domain 1"/>
    <property type="match status" value="1"/>
</dbReference>
<evidence type="ECO:0000313" key="5">
    <source>
        <dbReference type="Proteomes" id="UP000053690"/>
    </source>
</evidence>
<name>A0A0X3U062_9RHOB</name>
<dbReference type="OrthoDB" id="9796020at2"/>
<dbReference type="Pfam" id="PF01979">
    <property type="entry name" value="Amidohydro_1"/>
    <property type="match status" value="1"/>
</dbReference>
<dbReference type="Gene3D" id="3.20.20.140">
    <property type="entry name" value="Metal-dependent hydrolases"/>
    <property type="match status" value="1"/>
</dbReference>
<dbReference type="PANTHER" id="PTHR43794:SF11">
    <property type="entry name" value="AMIDOHYDROLASE-RELATED DOMAIN-CONTAINING PROTEIN"/>
    <property type="match status" value="1"/>
</dbReference>
<keyword evidence="2" id="KW-0378">Hydrolase</keyword>
<dbReference type="SUPFAM" id="SSF51338">
    <property type="entry name" value="Composite domain of metallo-dependent hydrolases"/>
    <property type="match status" value="2"/>
</dbReference>
<comment type="caution">
    <text evidence="4">The sequence shown here is derived from an EMBL/GenBank/DDBJ whole genome shotgun (WGS) entry which is preliminary data.</text>
</comment>
<dbReference type="InterPro" id="IPR050287">
    <property type="entry name" value="MTA/SAH_deaminase"/>
</dbReference>
<organism evidence="4 5">
    <name type="scientific">Ruegeria profundi</name>
    <dbReference type="NCBI Taxonomy" id="1685378"/>
    <lineage>
        <taxon>Bacteria</taxon>
        <taxon>Pseudomonadati</taxon>
        <taxon>Pseudomonadota</taxon>
        <taxon>Alphaproteobacteria</taxon>
        <taxon>Rhodobacterales</taxon>
        <taxon>Roseobacteraceae</taxon>
        <taxon>Ruegeria</taxon>
    </lineage>
</organism>
<dbReference type="STRING" id="1685378.AVO44_05670"/>
<accession>A0A0X3U062</accession>
<dbReference type="InterPro" id="IPR006680">
    <property type="entry name" value="Amidohydro-rel"/>
</dbReference>